<feature type="domain" description="Flagellar assembly protein FliH/Type III secretion system HrpE" evidence="10">
    <location>
        <begin position="89"/>
        <end position="211"/>
    </location>
</feature>
<feature type="region of interest" description="Disordered" evidence="9">
    <location>
        <begin position="12"/>
        <end position="37"/>
    </location>
</feature>
<proteinExistence type="inferred from homology"/>
<evidence type="ECO:0000259" key="10">
    <source>
        <dbReference type="Pfam" id="PF02108"/>
    </source>
</evidence>
<sequence length="222" mass="25058">MPTETIKLPLREEPDTVRTTVPEAHPYQPPEAHPQSTAVPVLSPLEQENQRLQTALAAAEAELEQYRQQVYEQQFNEGYEAGFQQSSELIEEIATLERSFLEQWQQTQQQFETEVAKIVLAAVGKILGNALARPEACLAAVKEVMQSVGPQDKLTIHVSTHDHPLFERYKRQLNATSQVEYVPDERVQIGGCLIELKRGMLDGRIEVQLQSLVDTLSSVRRS</sequence>
<comment type="similarity">
    <text evidence="2">Belongs to the FliH family.</text>
</comment>
<keyword evidence="11" id="KW-0282">Flagellum</keyword>
<gene>
    <name evidence="11" type="ORF">YC6258_00664</name>
</gene>
<dbReference type="PANTHER" id="PTHR34982:SF1">
    <property type="entry name" value="FLAGELLAR ASSEMBLY PROTEIN FLIH"/>
    <property type="match status" value="1"/>
</dbReference>
<feature type="coiled-coil region" evidence="8">
    <location>
        <begin position="42"/>
        <end position="76"/>
    </location>
</feature>
<dbReference type="Proteomes" id="UP000032266">
    <property type="component" value="Chromosome"/>
</dbReference>
<keyword evidence="4" id="KW-0813">Transport</keyword>
<dbReference type="InterPro" id="IPR018035">
    <property type="entry name" value="Flagellar_FliH/T3SS_HrpE"/>
</dbReference>
<dbReference type="EMBL" id="CP007142">
    <property type="protein sequence ID" value="AJQ92714.1"/>
    <property type="molecule type" value="Genomic_DNA"/>
</dbReference>
<dbReference type="GO" id="GO:0015031">
    <property type="term" value="P:protein transport"/>
    <property type="evidence" value="ECO:0007669"/>
    <property type="project" value="UniProtKB-KW"/>
</dbReference>
<evidence type="ECO:0000256" key="6">
    <source>
        <dbReference type="ARBA" id="ARBA00022927"/>
    </source>
</evidence>
<reference evidence="11 12" key="1">
    <citation type="submission" date="2014-01" db="EMBL/GenBank/DDBJ databases">
        <title>Full genme sequencing of cellulolytic bacterium Gynuella sunshinyii YC6258T gen. nov., sp. nov.</title>
        <authorList>
            <person name="Khan H."/>
            <person name="Chung E.J."/>
            <person name="Chung Y.R."/>
        </authorList>
    </citation>
    <scope>NUCLEOTIDE SEQUENCE [LARGE SCALE GENOMIC DNA]</scope>
    <source>
        <strain evidence="11 12">YC6258</strain>
    </source>
</reference>
<evidence type="ECO:0000256" key="4">
    <source>
        <dbReference type="ARBA" id="ARBA00022448"/>
    </source>
</evidence>
<keyword evidence="8" id="KW-0175">Coiled coil</keyword>
<protein>
    <recommendedName>
        <fullName evidence="3">Flagellar assembly protein FliH</fullName>
    </recommendedName>
</protein>
<dbReference type="RefSeq" id="WP_044615711.1">
    <property type="nucleotide sequence ID" value="NZ_CP007142.1"/>
</dbReference>
<dbReference type="Pfam" id="PF02108">
    <property type="entry name" value="FliH"/>
    <property type="match status" value="1"/>
</dbReference>
<evidence type="ECO:0000256" key="3">
    <source>
        <dbReference type="ARBA" id="ARBA00016507"/>
    </source>
</evidence>
<dbReference type="HOGENOM" id="CLU_1243870_0_0_6"/>
<evidence type="ECO:0000256" key="2">
    <source>
        <dbReference type="ARBA" id="ARBA00006602"/>
    </source>
</evidence>
<evidence type="ECO:0000256" key="8">
    <source>
        <dbReference type="SAM" id="Coils"/>
    </source>
</evidence>
<evidence type="ECO:0000313" key="11">
    <source>
        <dbReference type="EMBL" id="AJQ92714.1"/>
    </source>
</evidence>
<comment type="function">
    <text evidence="1">Needed for flagellar regrowth and assembly.</text>
</comment>
<evidence type="ECO:0000256" key="5">
    <source>
        <dbReference type="ARBA" id="ARBA00022795"/>
    </source>
</evidence>
<evidence type="ECO:0000313" key="12">
    <source>
        <dbReference type="Proteomes" id="UP000032266"/>
    </source>
</evidence>
<evidence type="ECO:0000256" key="9">
    <source>
        <dbReference type="SAM" id="MobiDB-lite"/>
    </source>
</evidence>
<dbReference type="PANTHER" id="PTHR34982">
    <property type="entry name" value="YOP PROTEINS TRANSLOCATION PROTEIN L"/>
    <property type="match status" value="1"/>
</dbReference>
<dbReference type="GO" id="GO:0005829">
    <property type="term" value="C:cytosol"/>
    <property type="evidence" value="ECO:0007669"/>
    <property type="project" value="TreeGrafter"/>
</dbReference>
<evidence type="ECO:0000256" key="1">
    <source>
        <dbReference type="ARBA" id="ARBA00003041"/>
    </source>
</evidence>
<dbReference type="STRING" id="1445510.YC6258_00664"/>
<keyword evidence="5" id="KW-1005">Bacterial flagellum biogenesis</keyword>
<accession>A0A0C5VR52</accession>
<keyword evidence="6" id="KW-0653">Protein transport</keyword>
<keyword evidence="7" id="KW-1006">Bacterial flagellum protein export</keyword>
<organism evidence="11 12">
    <name type="scientific">Gynuella sunshinyii YC6258</name>
    <dbReference type="NCBI Taxonomy" id="1445510"/>
    <lineage>
        <taxon>Bacteria</taxon>
        <taxon>Pseudomonadati</taxon>
        <taxon>Pseudomonadota</taxon>
        <taxon>Gammaproteobacteria</taxon>
        <taxon>Oceanospirillales</taxon>
        <taxon>Saccharospirillaceae</taxon>
        <taxon>Gynuella</taxon>
    </lineage>
</organism>
<keyword evidence="11" id="KW-0969">Cilium</keyword>
<evidence type="ECO:0000256" key="7">
    <source>
        <dbReference type="ARBA" id="ARBA00023225"/>
    </source>
</evidence>
<name>A0A0C5VR52_9GAMM</name>
<keyword evidence="11" id="KW-0966">Cell projection</keyword>
<dbReference type="GO" id="GO:0044781">
    <property type="term" value="P:bacterial-type flagellum organization"/>
    <property type="evidence" value="ECO:0007669"/>
    <property type="project" value="UniProtKB-KW"/>
</dbReference>
<keyword evidence="12" id="KW-1185">Reference proteome</keyword>
<dbReference type="InterPro" id="IPR051472">
    <property type="entry name" value="T3SS_Stator/FliH"/>
</dbReference>
<dbReference type="KEGG" id="gsn:YC6258_00664"/>
<dbReference type="AlphaFoldDB" id="A0A0C5VR52"/>